<evidence type="ECO:0000313" key="1">
    <source>
        <dbReference type="EMBL" id="STZ46322.1"/>
    </source>
</evidence>
<gene>
    <name evidence="1" type="ORF">NCTC10742_05592</name>
</gene>
<organism evidence="1 2">
    <name type="scientific">Mycolicibacterium gilvum</name>
    <dbReference type="NCBI Taxonomy" id="1804"/>
    <lineage>
        <taxon>Bacteria</taxon>
        <taxon>Bacillati</taxon>
        <taxon>Actinomycetota</taxon>
        <taxon>Actinomycetes</taxon>
        <taxon>Mycobacteriales</taxon>
        <taxon>Mycobacteriaceae</taxon>
        <taxon>Mycolicibacterium</taxon>
    </lineage>
</organism>
<dbReference type="EMBL" id="UGQM01000001">
    <property type="protein sequence ID" value="STZ46322.1"/>
    <property type="molecule type" value="Genomic_DNA"/>
</dbReference>
<proteinExistence type="predicted"/>
<name>A0A378SU43_9MYCO</name>
<dbReference type="AlphaFoldDB" id="A0A378SU43"/>
<protein>
    <submittedName>
        <fullName evidence="1">Uncharacterized protein</fullName>
    </submittedName>
</protein>
<sequence>MTAIIEFASTAGPQQSLTVFDQGMAIDRWESDGGAVWFTAPASRRRRAGAAARS</sequence>
<evidence type="ECO:0000313" key="2">
    <source>
        <dbReference type="Proteomes" id="UP000254291"/>
    </source>
</evidence>
<reference evidence="1 2" key="1">
    <citation type="submission" date="2018-06" db="EMBL/GenBank/DDBJ databases">
        <authorList>
            <consortium name="Pathogen Informatics"/>
            <person name="Doyle S."/>
        </authorList>
    </citation>
    <scope>NUCLEOTIDE SEQUENCE [LARGE SCALE GENOMIC DNA]</scope>
    <source>
        <strain evidence="1 2">NCTC10742</strain>
    </source>
</reference>
<accession>A0A378SU43</accession>
<dbReference type="Proteomes" id="UP000254291">
    <property type="component" value="Unassembled WGS sequence"/>
</dbReference>